<dbReference type="PROSITE" id="PS50921">
    <property type="entry name" value="ANTAR"/>
    <property type="match status" value="1"/>
</dbReference>
<evidence type="ECO:0000259" key="1">
    <source>
        <dbReference type="PROSITE" id="PS50921"/>
    </source>
</evidence>
<dbReference type="RefSeq" id="WP_275232994.1">
    <property type="nucleotide sequence ID" value="NZ_JARDXE010000031.1"/>
</dbReference>
<dbReference type="AlphaFoldDB" id="A0AAW6LWD9"/>
<evidence type="ECO:0000313" key="3">
    <source>
        <dbReference type="Proteomes" id="UP001217325"/>
    </source>
</evidence>
<protein>
    <submittedName>
        <fullName evidence="2">ANTAR domain-containing protein</fullName>
    </submittedName>
</protein>
<proteinExistence type="predicted"/>
<dbReference type="InterPro" id="IPR036388">
    <property type="entry name" value="WH-like_DNA-bd_sf"/>
</dbReference>
<dbReference type="InterPro" id="IPR005561">
    <property type="entry name" value="ANTAR"/>
</dbReference>
<dbReference type="Proteomes" id="UP001217325">
    <property type="component" value="Unassembled WGS sequence"/>
</dbReference>
<dbReference type="SMART" id="SM01012">
    <property type="entry name" value="ANTAR"/>
    <property type="match status" value="1"/>
</dbReference>
<evidence type="ECO:0000313" key="2">
    <source>
        <dbReference type="EMBL" id="MDE8649705.1"/>
    </source>
</evidence>
<organism evidence="2 3">
    <name type="scientific">Rhodococcus qingshengii</name>
    <dbReference type="NCBI Taxonomy" id="334542"/>
    <lineage>
        <taxon>Bacteria</taxon>
        <taxon>Bacillati</taxon>
        <taxon>Actinomycetota</taxon>
        <taxon>Actinomycetes</taxon>
        <taxon>Mycobacteriales</taxon>
        <taxon>Nocardiaceae</taxon>
        <taxon>Rhodococcus</taxon>
        <taxon>Rhodococcus erythropolis group</taxon>
    </lineage>
</organism>
<dbReference type="EMBL" id="JARDXE010000031">
    <property type="protein sequence ID" value="MDE8649705.1"/>
    <property type="molecule type" value="Genomic_DNA"/>
</dbReference>
<dbReference type="Gene3D" id="1.10.10.10">
    <property type="entry name" value="Winged helix-like DNA-binding domain superfamily/Winged helix DNA-binding domain"/>
    <property type="match status" value="1"/>
</dbReference>
<accession>A0AAW6LWD9</accession>
<name>A0AAW6LWD9_RHOSG</name>
<dbReference type="GO" id="GO:0003723">
    <property type="term" value="F:RNA binding"/>
    <property type="evidence" value="ECO:0007669"/>
    <property type="project" value="InterPro"/>
</dbReference>
<reference evidence="2" key="1">
    <citation type="submission" date="2023-02" db="EMBL/GenBank/DDBJ databases">
        <title>A novel hydrolase synthesized by Rhodococcus erythropolis HQ is responsible for the detoxification of Zearalenone.</title>
        <authorList>
            <person name="Hu J."/>
            <person name="Xu J."/>
        </authorList>
    </citation>
    <scope>NUCLEOTIDE SEQUENCE</scope>
    <source>
        <strain evidence="2">HQ</strain>
    </source>
</reference>
<sequence length="152" mass="16084">MGLPELHADMAGGEARARWPLFTAQVLGLGAASVYAYPLGGGAAPFGVLELYGSSPVALAPSEDVKCRSYAHTIAHAVVAELAPAYALTSGSDVGVFRRGNVNIACGILAAYHRVSVEEAMVRLRARAFSRQHRITSIAQEVINGDRFDTDE</sequence>
<comment type="caution">
    <text evidence="2">The sequence shown here is derived from an EMBL/GenBank/DDBJ whole genome shotgun (WGS) entry which is preliminary data.</text>
</comment>
<feature type="domain" description="ANTAR" evidence="1">
    <location>
        <begin position="82"/>
        <end position="143"/>
    </location>
</feature>
<gene>
    <name evidence="2" type="ORF">PXH69_32540</name>
</gene>